<sequence>MFEIRVICDLDDTERVVAALDHTFTTGTVTVYPTRDGKRSRFYVRADHTPTNDTGNAKTDWPTPEAAYANAPSANDEMAWLLGHPYGRRGREWWLRRAAVNDRMVLGMTPRYTSSEANALDLAHRLIEMDNASVTGDPRAYVRQQYARWANSH</sequence>
<dbReference type="Proteomes" id="UP001257627">
    <property type="component" value="Unassembled WGS sequence"/>
</dbReference>
<keyword evidence="2" id="KW-1185">Reference proteome</keyword>
<protein>
    <submittedName>
        <fullName evidence="1">Uncharacterized protein</fullName>
    </submittedName>
</protein>
<proteinExistence type="predicted"/>
<name>A0ABU3UQF0_9ACTN</name>
<reference evidence="1 2" key="1">
    <citation type="submission" date="2023-02" db="EMBL/GenBank/DDBJ databases">
        <authorList>
            <person name="Maleckis M."/>
        </authorList>
    </citation>
    <scope>NUCLEOTIDE SEQUENCE [LARGE SCALE GENOMIC DNA]</scope>
    <source>
        <strain evidence="1 2">P8-A2</strain>
    </source>
</reference>
<dbReference type="EMBL" id="JARAKF010000001">
    <property type="protein sequence ID" value="MDU8996157.1"/>
    <property type="molecule type" value="Genomic_DNA"/>
</dbReference>
<evidence type="ECO:0000313" key="2">
    <source>
        <dbReference type="Proteomes" id="UP001257627"/>
    </source>
</evidence>
<accession>A0ABU3UQF0</accession>
<gene>
    <name evidence="1" type="ORF">PU648_28160</name>
</gene>
<dbReference type="RefSeq" id="WP_316733891.1">
    <property type="nucleotide sequence ID" value="NZ_JARAKF010000001.1"/>
</dbReference>
<evidence type="ECO:0000313" key="1">
    <source>
        <dbReference type="EMBL" id="MDU8996157.1"/>
    </source>
</evidence>
<organism evidence="1 2">
    <name type="scientific">Streptomyces mirabilis</name>
    <dbReference type="NCBI Taxonomy" id="68239"/>
    <lineage>
        <taxon>Bacteria</taxon>
        <taxon>Bacillati</taxon>
        <taxon>Actinomycetota</taxon>
        <taxon>Actinomycetes</taxon>
        <taxon>Kitasatosporales</taxon>
        <taxon>Streptomycetaceae</taxon>
        <taxon>Streptomyces</taxon>
    </lineage>
</organism>
<comment type="caution">
    <text evidence="1">The sequence shown here is derived from an EMBL/GenBank/DDBJ whole genome shotgun (WGS) entry which is preliminary data.</text>
</comment>